<sequence length="734" mass="83526">MVKRLLRLDWVPVVFAALILTGIMSYYAGHYLPLAAVGSLVVMLVQFRVLDWIHKMRWRGWLIYLAGLILSLFLISQLIQLVEPSQQVEFFIWVLTPQSVLDFSGSYTLVMFLLFGIFIGFCVHFFTRIQYRVLVTFVLMMFPFLLFGREGDPMPVWLMLLLPAAYFAVMIYCRNRRPSSDAPKPAEICSGTIFLWIALAAVLILPKPAVQADRQLIESLLNFDSLTDFLMERINEFTDSSHVDGFYQNSSKIMFYVQAQEPLNLKFKTFTLYDPATDTWKAGKQDQKPDGTISPAEDPVNVDPALLSNALLHVLTADPSIGARYGLDLTGFSEQPRTTARACTVYAEKAQYNFGLTPTCWSICYGANNSSVTRSGVLYDNSVMRSYRVQYYGQQDQLTELAVYLNRTLDQEQWKQLLRHAWFGASDLPAEEREALKRAYRIVRYSRLLTDDYMAADAPEIPEGVKALAQSIVGDAQSDLEKAQLLEQYFWHNGFVYDKTYYKSPGENAETFLTSTRRGICFDFATSYVLMCRAVGIPARYVEGYSMNETDQKGMFVIRGDDAHAFAEVYLTGIGWYSMDPTISAGDTSDGLQVDSLVRFIGLMVLGGFALAVLLWWLLHRRIAEAWFRWRVFRTAPEQAASLLMARIKKQAQLSDGCTAEELSRQLQVQYQAGCDRILAALEQCIYAQRPMEGAAVPGLYVEYTLARDRITQVQREARKKRRKRKKGDSMELA</sequence>
<keyword evidence="4" id="KW-1185">Reference proteome</keyword>
<dbReference type="SUPFAM" id="SSF54001">
    <property type="entry name" value="Cysteine proteinases"/>
    <property type="match status" value="1"/>
</dbReference>
<keyword evidence="3" id="KW-0645">Protease</keyword>
<dbReference type="InterPro" id="IPR052901">
    <property type="entry name" value="Bact_TGase-like"/>
</dbReference>
<feature type="transmembrane region" description="Helical" evidence="1">
    <location>
        <begin position="62"/>
        <end position="82"/>
    </location>
</feature>
<dbReference type="HOGENOM" id="CLU_376787_0_0_9"/>
<feature type="transmembrane region" description="Helical" evidence="1">
    <location>
        <begin position="154"/>
        <end position="173"/>
    </location>
</feature>
<dbReference type="SMART" id="SM00460">
    <property type="entry name" value="TGc"/>
    <property type="match status" value="1"/>
</dbReference>
<accession>D4LBE3</accession>
<feature type="transmembrane region" description="Helical" evidence="1">
    <location>
        <begin position="7"/>
        <end position="25"/>
    </location>
</feature>
<dbReference type="AlphaFoldDB" id="D4LBE3"/>
<feature type="transmembrane region" description="Helical" evidence="1">
    <location>
        <begin position="107"/>
        <end position="126"/>
    </location>
</feature>
<dbReference type="Gene3D" id="3.10.620.30">
    <property type="match status" value="1"/>
</dbReference>
<dbReference type="STRING" id="213810.RUM_07410"/>
<dbReference type="Proteomes" id="UP000007054">
    <property type="component" value="Chromosome"/>
</dbReference>
<feature type="transmembrane region" description="Helical" evidence="1">
    <location>
        <begin position="31"/>
        <end position="50"/>
    </location>
</feature>
<dbReference type="GO" id="GO:0008233">
    <property type="term" value="F:peptidase activity"/>
    <property type="evidence" value="ECO:0007669"/>
    <property type="project" value="UniProtKB-KW"/>
</dbReference>
<reference evidence="3" key="1">
    <citation type="submission" date="2010-03" db="EMBL/GenBank/DDBJ databases">
        <title>The genome sequence of Ruminococcus sp. 18P13.</title>
        <authorList>
            <consortium name="metaHIT consortium -- http://www.metahit.eu/"/>
            <person name="Pajon A."/>
            <person name="Turner K."/>
            <person name="Parkhill J."/>
            <person name="Bernalier A."/>
        </authorList>
    </citation>
    <scope>NUCLEOTIDE SEQUENCE [LARGE SCALE GENOMIC DNA]</scope>
    <source>
        <strain evidence="3">Type strain: 18P13</strain>
    </source>
</reference>
<dbReference type="EMBL" id="FP929052">
    <property type="protein sequence ID" value="CBL16938.1"/>
    <property type="molecule type" value="Genomic_DNA"/>
</dbReference>
<dbReference type="InterPro" id="IPR002931">
    <property type="entry name" value="Transglutaminase-like"/>
</dbReference>
<dbReference type="KEGG" id="rch:RUM_07410"/>
<evidence type="ECO:0000259" key="2">
    <source>
        <dbReference type="SMART" id="SM00460"/>
    </source>
</evidence>
<dbReference type="InterPro" id="IPR038765">
    <property type="entry name" value="Papain-like_cys_pep_sf"/>
</dbReference>
<keyword evidence="1" id="KW-0472">Membrane</keyword>
<keyword evidence="1" id="KW-0812">Transmembrane</keyword>
<organism evidence="3 4">
    <name type="scientific">Ruminococcus champanellensis (strain DSM 18848 / JCM 17042 / KCTC 15320 / 18P13)</name>
    <dbReference type="NCBI Taxonomy" id="213810"/>
    <lineage>
        <taxon>Bacteria</taxon>
        <taxon>Bacillati</taxon>
        <taxon>Bacillota</taxon>
        <taxon>Clostridia</taxon>
        <taxon>Eubacteriales</taxon>
        <taxon>Oscillospiraceae</taxon>
        <taxon>Ruminococcus</taxon>
    </lineage>
</organism>
<keyword evidence="3" id="KW-0378">Hydrolase</keyword>
<evidence type="ECO:0000256" key="1">
    <source>
        <dbReference type="SAM" id="Phobius"/>
    </source>
</evidence>
<dbReference type="Pfam" id="PF01841">
    <property type="entry name" value="Transglut_core"/>
    <property type="match status" value="1"/>
</dbReference>
<dbReference type="PANTHER" id="PTHR42736:SF1">
    <property type="entry name" value="PROTEIN-GLUTAMINE GAMMA-GLUTAMYLTRANSFERASE"/>
    <property type="match status" value="1"/>
</dbReference>
<dbReference type="GO" id="GO:0006508">
    <property type="term" value="P:proteolysis"/>
    <property type="evidence" value="ECO:0007669"/>
    <property type="project" value="UniProtKB-KW"/>
</dbReference>
<feature type="domain" description="Transglutaminase-like" evidence="2">
    <location>
        <begin position="513"/>
        <end position="583"/>
    </location>
</feature>
<reference evidence="3" key="2">
    <citation type="submission" date="2010-03" db="EMBL/GenBank/DDBJ databases">
        <authorList>
            <person name="Pajon A."/>
        </authorList>
    </citation>
    <scope>NUCLEOTIDE SEQUENCE</scope>
    <source>
        <strain evidence="3">Type strain: 18P13</strain>
    </source>
</reference>
<gene>
    <name evidence="3" type="ordered locus">RUM_07410</name>
</gene>
<feature type="transmembrane region" description="Helical" evidence="1">
    <location>
        <begin position="131"/>
        <end position="148"/>
    </location>
</feature>
<feature type="transmembrane region" description="Helical" evidence="1">
    <location>
        <begin position="185"/>
        <end position="205"/>
    </location>
</feature>
<evidence type="ECO:0000313" key="4">
    <source>
        <dbReference type="Proteomes" id="UP000007054"/>
    </source>
</evidence>
<evidence type="ECO:0000313" key="3">
    <source>
        <dbReference type="EMBL" id="CBL16938.1"/>
    </source>
</evidence>
<protein>
    <submittedName>
        <fullName evidence="3">Transglutaminase-like enzymes, putative cysteine proteases</fullName>
    </submittedName>
</protein>
<keyword evidence="1" id="KW-1133">Transmembrane helix</keyword>
<dbReference type="PANTHER" id="PTHR42736">
    <property type="entry name" value="PROTEIN-GLUTAMINE GAMMA-GLUTAMYLTRANSFERASE"/>
    <property type="match status" value="1"/>
</dbReference>
<name>D4LBE3_RUMC1</name>
<proteinExistence type="predicted"/>
<dbReference type="PATRIC" id="fig|213810.4.peg.633"/>
<feature type="transmembrane region" description="Helical" evidence="1">
    <location>
        <begin position="597"/>
        <end position="619"/>
    </location>
</feature>